<dbReference type="InterPro" id="IPR036961">
    <property type="entry name" value="Kinesin_motor_dom_sf"/>
</dbReference>
<dbReference type="GO" id="GO:0005524">
    <property type="term" value="F:ATP binding"/>
    <property type="evidence" value="ECO:0007669"/>
    <property type="project" value="UniProtKB-KW"/>
</dbReference>
<protein>
    <recommendedName>
        <fullName evidence="9">Kinesin-like protein</fullName>
    </recommendedName>
</protein>
<feature type="region of interest" description="Disordered" evidence="11">
    <location>
        <begin position="424"/>
        <end position="464"/>
    </location>
</feature>
<evidence type="ECO:0000313" key="13">
    <source>
        <dbReference type="EMBL" id="KAG9329359.1"/>
    </source>
</evidence>
<evidence type="ECO:0000256" key="2">
    <source>
        <dbReference type="ARBA" id="ARBA00022701"/>
    </source>
</evidence>
<evidence type="ECO:0000259" key="12">
    <source>
        <dbReference type="PROSITE" id="PS50067"/>
    </source>
</evidence>
<dbReference type="PROSITE" id="PS00411">
    <property type="entry name" value="KINESIN_MOTOR_1"/>
    <property type="match status" value="1"/>
</dbReference>
<evidence type="ECO:0000256" key="9">
    <source>
        <dbReference type="RuleBase" id="RU000394"/>
    </source>
</evidence>
<evidence type="ECO:0000313" key="14">
    <source>
        <dbReference type="Proteomes" id="UP000824540"/>
    </source>
</evidence>
<accession>A0A8T2MLS3</accession>
<feature type="compositionally biased region" description="Polar residues" evidence="11">
    <location>
        <begin position="170"/>
        <end position="183"/>
    </location>
</feature>
<dbReference type="InterPro" id="IPR027640">
    <property type="entry name" value="Kinesin-like_fam"/>
</dbReference>
<reference evidence="13" key="1">
    <citation type="thesis" date="2021" institute="BYU ScholarsArchive" country="Provo, UT, USA">
        <title>Applications of and Algorithms for Genome Assembly and Genomic Analyses with an Emphasis on Marine Teleosts.</title>
        <authorList>
            <person name="Pickett B.D."/>
        </authorList>
    </citation>
    <scope>NUCLEOTIDE SEQUENCE</scope>
    <source>
        <strain evidence="13">HI-2016</strain>
    </source>
</reference>
<evidence type="ECO:0000256" key="6">
    <source>
        <dbReference type="ARBA" id="ARBA00023175"/>
    </source>
</evidence>
<feature type="region of interest" description="Disordered" evidence="11">
    <location>
        <begin position="168"/>
        <end position="189"/>
    </location>
</feature>
<dbReference type="Proteomes" id="UP000824540">
    <property type="component" value="Unassembled WGS sequence"/>
</dbReference>
<keyword evidence="7" id="KW-0963">Cytoplasm</keyword>
<dbReference type="EMBL" id="JAFBMS010001259">
    <property type="protein sequence ID" value="KAG9329359.1"/>
    <property type="molecule type" value="Genomic_DNA"/>
</dbReference>
<evidence type="ECO:0000256" key="1">
    <source>
        <dbReference type="ARBA" id="ARBA00004245"/>
    </source>
</evidence>
<feature type="compositionally biased region" description="Basic and acidic residues" evidence="11">
    <location>
        <begin position="560"/>
        <end position="575"/>
    </location>
</feature>
<comment type="subcellular location">
    <subcellularLocation>
        <location evidence="1">Cytoplasm</location>
        <location evidence="1">Cytoskeleton</location>
    </subcellularLocation>
</comment>
<sequence length="706" mass="80069">MLCFCNEALCFCDEALCFCDEVLCFCDEVLCFCNEALCFCDEVLCFCNEALCFCNEMLCFQIYNEMIRDLLNPASGFLDLREDSKGEIQVAGITEVSTINAREIMELLMKGNKQRTQEPTAANQTSSRSHAVLQVAVRQQSRCRDILQEVRFARLFMIDLAGSERASQGDHLTSSARVGQRSANPPGAPLAESRGLCRLRCVWFGDTGLNLGTEHARQCWTQNRGQRLKEGAHINRSLLALGNCINALSEKNGNKYINYRDSKLTRLLKVTPCTPKSHTLKDSLGGNSRTVMIAHISPASSAFEESRNTLTYADRAKSIRTRVQAHSSLQSRAEMDQLREQLIRAFRQQMDIRRSLMELENRHMDIQIDTSKHLLTITESVPKPAHHHRLSAQTCLPHRVSAQTCSPSQSQCPNPLTITESVPKPAHHHRVSARTCSPSQSQCPNPLTITESVPKPAHHHRVSAQTCSPSETQCPNLLTITESVLKPAHHYRVSAQTCSPSQSQCPNLLTIGDSVPKPAHHHRVSAQTCSPSETQCPNLLTITDWEQERSRRVRKWHAERRKESVSKEESEKECNSPESPPDMSETQEVTMARENLVALMAEQKKIRKKKVVLERRLRELRREARRVEELLPRRVSSEDQREVLGLLCKVHELEIENTEMQSHALLKDSVIRHKDFVLYEVYSRERDDRSLDRAVALDKVTIRTLR</sequence>
<dbReference type="InterPro" id="IPR019821">
    <property type="entry name" value="Kinesin_motor_CS"/>
</dbReference>
<keyword evidence="2 9" id="KW-0493">Microtubule</keyword>
<dbReference type="InterPro" id="IPR027417">
    <property type="entry name" value="P-loop_NTPase"/>
</dbReference>
<dbReference type="PANTHER" id="PTHR47968">
    <property type="entry name" value="CENTROMERE PROTEIN E"/>
    <property type="match status" value="1"/>
</dbReference>
<keyword evidence="7" id="KW-0206">Cytoskeleton</keyword>
<evidence type="ECO:0000256" key="4">
    <source>
        <dbReference type="ARBA" id="ARBA00022840"/>
    </source>
</evidence>
<feature type="region of interest" description="Disordered" evidence="11">
    <location>
        <begin position="557"/>
        <end position="587"/>
    </location>
</feature>
<dbReference type="OrthoDB" id="3176171at2759"/>
<keyword evidence="14" id="KW-1185">Reference proteome</keyword>
<dbReference type="SMART" id="SM00129">
    <property type="entry name" value="KISc"/>
    <property type="match status" value="1"/>
</dbReference>
<feature type="domain" description="Kinesin motor" evidence="12">
    <location>
        <begin position="1"/>
        <end position="319"/>
    </location>
</feature>
<keyword evidence="6 9" id="KW-0505">Motor protein</keyword>
<evidence type="ECO:0000256" key="8">
    <source>
        <dbReference type="PROSITE-ProRule" id="PRU00283"/>
    </source>
</evidence>
<keyword evidence="3 9" id="KW-0547">Nucleotide-binding</keyword>
<dbReference type="GO" id="GO:0003777">
    <property type="term" value="F:microtubule motor activity"/>
    <property type="evidence" value="ECO:0007669"/>
    <property type="project" value="InterPro"/>
</dbReference>
<feature type="non-terminal residue" evidence="13">
    <location>
        <position position="1"/>
    </location>
</feature>
<dbReference type="GO" id="GO:0005874">
    <property type="term" value="C:microtubule"/>
    <property type="evidence" value="ECO:0007669"/>
    <property type="project" value="UniProtKB-KW"/>
</dbReference>
<evidence type="ECO:0000256" key="10">
    <source>
        <dbReference type="SAM" id="Coils"/>
    </source>
</evidence>
<dbReference type="GO" id="GO:0008017">
    <property type="term" value="F:microtubule binding"/>
    <property type="evidence" value="ECO:0007669"/>
    <property type="project" value="InterPro"/>
</dbReference>
<dbReference type="InterPro" id="IPR001752">
    <property type="entry name" value="Kinesin_motor_dom"/>
</dbReference>
<comment type="similarity">
    <text evidence="8 9">Belongs to the TRAFAC class myosin-kinesin ATPase superfamily. Kinesin family.</text>
</comment>
<dbReference type="AlphaFoldDB" id="A0A8T2MLS3"/>
<feature type="coiled-coil region" evidence="10">
    <location>
        <begin position="603"/>
        <end position="630"/>
    </location>
</feature>
<evidence type="ECO:0000256" key="7">
    <source>
        <dbReference type="ARBA" id="ARBA00023212"/>
    </source>
</evidence>
<evidence type="ECO:0000256" key="5">
    <source>
        <dbReference type="ARBA" id="ARBA00023054"/>
    </source>
</evidence>
<dbReference type="Gene3D" id="3.40.850.10">
    <property type="entry name" value="Kinesin motor domain"/>
    <property type="match status" value="1"/>
</dbReference>
<organism evidence="13 14">
    <name type="scientific">Albula glossodonta</name>
    <name type="common">roundjaw bonefish</name>
    <dbReference type="NCBI Taxonomy" id="121402"/>
    <lineage>
        <taxon>Eukaryota</taxon>
        <taxon>Metazoa</taxon>
        <taxon>Chordata</taxon>
        <taxon>Craniata</taxon>
        <taxon>Vertebrata</taxon>
        <taxon>Euteleostomi</taxon>
        <taxon>Actinopterygii</taxon>
        <taxon>Neopterygii</taxon>
        <taxon>Teleostei</taxon>
        <taxon>Albuliformes</taxon>
        <taxon>Albulidae</taxon>
        <taxon>Albula</taxon>
    </lineage>
</organism>
<dbReference type="Pfam" id="PF00225">
    <property type="entry name" value="Kinesin"/>
    <property type="match status" value="2"/>
</dbReference>
<name>A0A8T2MLS3_9TELE</name>
<dbReference type="PANTHER" id="PTHR47968:SF13">
    <property type="entry name" value="KINESIN-LIKE PROTEIN KIF19 ISOFORM X1"/>
    <property type="match status" value="1"/>
</dbReference>
<comment type="caution">
    <text evidence="13">The sequence shown here is derived from an EMBL/GenBank/DDBJ whole genome shotgun (WGS) entry which is preliminary data.</text>
</comment>
<comment type="caution">
    <text evidence="8">Lacks conserved residue(s) required for the propagation of feature annotation.</text>
</comment>
<dbReference type="PRINTS" id="PR00380">
    <property type="entry name" value="KINESINHEAVY"/>
</dbReference>
<dbReference type="SUPFAM" id="SSF52540">
    <property type="entry name" value="P-loop containing nucleoside triphosphate hydrolases"/>
    <property type="match status" value="1"/>
</dbReference>
<keyword evidence="5 10" id="KW-0175">Coiled coil</keyword>
<gene>
    <name evidence="13" type="ORF">JZ751_005516</name>
</gene>
<evidence type="ECO:0000256" key="3">
    <source>
        <dbReference type="ARBA" id="ARBA00022741"/>
    </source>
</evidence>
<dbReference type="PROSITE" id="PS50067">
    <property type="entry name" value="KINESIN_MOTOR_2"/>
    <property type="match status" value="1"/>
</dbReference>
<feature type="compositionally biased region" description="Polar residues" evidence="11">
    <location>
        <begin position="434"/>
        <end position="451"/>
    </location>
</feature>
<keyword evidence="4 9" id="KW-0067">ATP-binding</keyword>
<dbReference type="GO" id="GO:0007018">
    <property type="term" value="P:microtubule-based movement"/>
    <property type="evidence" value="ECO:0007669"/>
    <property type="project" value="InterPro"/>
</dbReference>
<evidence type="ECO:0000256" key="11">
    <source>
        <dbReference type="SAM" id="MobiDB-lite"/>
    </source>
</evidence>
<proteinExistence type="inferred from homology"/>